<sequence length="368" mass="41840">MDGKDEELGAFDPSIPEQGPSTPPAGWLDHVHGYRPHKAGEEDAPLYPPPPAYSPRPELNRNTLVPNIKVPTVSEEVARDALLRFVASKWTYSTKPARELTFRELRSSTVYRYRLETYTETRTSAWQFEPYNGQTVDGPQSGTSPPPWDVPVPVPQRYSDVVEQVRVPHSSFVKMCHQCRGCGRTRCVGCGGRGQKRCTFCHGHGRSRKKTCTSCHGRGRRRCSSCSGRGFKTCAVCHGSQNLLHFIQLTVTWKNNLEEFIPDRQPDFPDRKFDKVTGDPFFIDENVLVYPIQGFPDQEICDVSTRLINEHLNRFSCTSRILQQRQTIELVPLTHAFYSYSGKDYSFFVYGTENRVFTSKYPSTCAIL</sequence>
<dbReference type="AlphaFoldDB" id="A0A6P7MJS4"/>
<keyword evidence="2" id="KW-1185">Reference proteome</keyword>
<dbReference type="SUPFAM" id="SSF48695">
    <property type="entry name" value="Multiheme cytochromes"/>
    <property type="match status" value="1"/>
</dbReference>
<dbReference type="GeneID" id="114855539"/>
<dbReference type="InterPro" id="IPR036280">
    <property type="entry name" value="Multihaem_cyt_sf"/>
</dbReference>
<name>A0A6P7MJS4_BETSP</name>
<dbReference type="OrthoDB" id="3355217at2759"/>
<evidence type="ECO:0000313" key="2">
    <source>
        <dbReference type="Proteomes" id="UP000515150"/>
    </source>
</evidence>
<accession>A0A6P7MJS4</accession>
<proteinExistence type="predicted"/>
<dbReference type="InterPro" id="IPR052789">
    <property type="entry name" value="SSUH2_homolog"/>
</dbReference>
<organism evidence="2 3">
    <name type="scientific">Betta splendens</name>
    <name type="common">Siamese fighting fish</name>
    <dbReference type="NCBI Taxonomy" id="158456"/>
    <lineage>
        <taxon>Eukaryota</taxon>
        <taxon>Metazoa</taxon>
        <taxon>Chordata</taxon>
        <taxon>Craniata</taxon>
        <taxon>Vertebrata</taxon>
        <taxon>Euteleostomi</taxon>
        <taxon>Actinopterygii</taxon>
        <taxon>Neopterygii</taxon>
        <taxon>Teleostei</taxon>
        <taxon>Neoteleostei</taxon>
        <taxon>Acanthomorphata</taxon>
        <taxon>Anabantaria</taxon>
        <taxon>Anabantiformes</taxon>
        <taxon>Anabantoidei</taxon>
        <taxon>Osphronemidae</taxon>
        <taxon>Betta</taxon>
    </lineage>
</organism>
<evidence type="ECO:0000313" key="3">
    <source>
        <dbReference type="RefSeq" id="XP_029006608.1"/>
    </source>
</evidence>
<reference evidence="3" key="1">
    <citation type="submission" date="2025-08" db="UniProtKB">
        <authorList>
            <consortium name="RefSeq"/>
        </authorList>
    </citation>
    <scope>IDENTIFICATION</scope>
</reference>
<feature type="region of interest" description="Disordered" evidence="1">
    <location>
        <begin position="1"/>
        <end position="60"/>
    </location>
</feature>
<protein>
    <submittedName>
        <fullName evidence="3">Protein SSUH2 homolog</fullName>
    </submittedName>
</protein>
<dbReference type="PANTHER" id="PTHR48465:SF1">
    <property type="entry name" value="PROTEIN SSUH2 HOMOLOG"/>
    <property type="match status" value="1"/>
</dbReference>
<dbReference type="PANTHER" id="PTHR48465">
    <property type="entry name" value="PROTEIN SSUH2 HOMOLOG"/>
    <property type="match status" value="1"/>
</dbReference>
<dbReference type="KEGG" id="bspl:114855539"/>
<dbReference type="RefSeq" id="XP_029006608.1">
    <property type="nucleotide sequence ID" value="XM_029150775.3"/>
</dbReference>
<gene>
    <name evidence="3" type="primary">ssuh2.1</name>
</gene>
<evidence type="ECO:0000256" key="1">
    <source>
        <dbReference type="SAM" id="MobiDB-lite"/>
    </source>
</evidence>
<dbReference type="CTD" id="101882914"/>
<dbReference type="Proteomes" id="UP000515150">
    <property type="component" value="Chromosome 5"/>
</dbReference>